<dbReference type="Gene3D" id="2.60.40.1120">
    <property type="entry name" value="Carboxypeptidase-like, regulatory domain"/>
    <property type="match status" value="1"/>
</dbReference>
<gene>
    <name evidence="1" type="ORF">IPN91_07420</name>
</gene>
<dbReference type="GO" id="GO:0030246">
    <property type="term" value="F:carbohydrate binding"/>
    <property type="evidence" value="ECO:0007669"/>
    <property type="project" value="InterPro"/>
</dbReference>
<keyword evidence="1" id="KW-0645">Protease</keyword>
<dbReference type="EMBL" id="JADKCH010000005">
    <property type="protein sequence ID" value="MBK8572472.1"/>
    <property type="molecule type" value="Genomic_DNA"/>
</dbReference>
<keyword evidence="1" id="KW-0121">Carboxypeptidase</keyword>
<sequence>MPAALLSFCLLLQSAPAPLPARPGISGTEGGLKAQVCDRQGAPVAGVRILLRSADGRTWAATTDAQGQCLAGGLPPGGYRVELHREGYPPAVYPRLLIRANAWLRGAAPLPELRGPRLGLVGPPTYEEAPAAIVPLRREPGKIPMH</sequence>
<evidence type="ECO:0000313" key="1">
    <source>
        <dbReference type="EMBL" id="MBK8572472.1"/>
    </source>
</evidence>
<dbReference type="GO" id="GO:0004180">
    <property type="term" value="F:carboxypeptidase activity"/>
    <property type="evidence" value="ECO:0007669"/>
    <property type="project" value="UniProtKB-KW"/>
</dbReference>
<keyword evidence="1" id="KW-0378">Hydrolase</keyword>
<protein>
    <submittedName>
        <fullName evidence="1">Carboxypeptidase regulatory-like domain-containing protein</fullName>
    </submittedName>
</protein>
<dbReference type="Pfam" id="PF13620">
    <property type="entry name" value="CarboxypepD_reg"/>
    <property type="match status" value="1"/>
</dbReference>
<dbReference type="AlphaFoldDB" id="A0A936F1L7"/>
<name>A0A936F1L7_9BACT</name>
<proteinExistence type="predicted"/>
<evidence type="ECO:0000313" key="2">
    <source>
        <dbReference type="Proteomes" id="UP000709959"/>
    </source>
</evidence>
<comment type="caution">
    <text evidence="1">The sequence shown here is derived from an EMBL/GenBank/DDBJ whole genome shotgun (WGS) entry which is preliminary data.</text>
</comment>
<dbReference type="InterPro" id="IPR013784">
    <property type="entry name" value="Carb-bd-like_fold"/>
</dbReference>
<accession>A0A936F1L7</accession>
<dbReference type="Proteomes" id="UP000709959">
    <property type="component" value="Unassembled WGS sequence"/>
</dbReference>
<dbReference type="SUPFAM" id="SSF49452">
    <property type="entry name" value="Starch-binding domain-like"/>
    <property type="match status" value="1"/>
</dbReference>
<reference evidence="1 2" key="1">
    <citation type="submission" date="2020-10" db="EMBL/GenBank/DDBJ databases">
        <title>Connecting structure to function with the recovery of over 1000 high-quality activated sludge metagenome-assembled genomes encoding full-length rRNA genes using long-read sequencing.</title>
        <authorList>
            <person name="Singleton C.M."/>
            <person name="Petriglieri F."/>
            <person name="Kristensen J.M."/>
            <person name="Kirkegaard R.H."/>
            <person name="Michaelsen T.Y."/>
            <person name="Andersen M.H."/>
            <person name="Karst S.M."/>
            <person name="Dueholm M.S."/>
            <person name="Nielsen P.H."/>
            <person name="Albertsen M."/>
        </authorList>
    </citation>
    <scope>NUCLEOTIDE SEQUENCE [LARGE SCALE GENOMIC DNA]</scope>
    <source>
        <strain evidence="1">OdNE_18-Q3-R46-58_MAXAC.008</strain>
    </source>
</reference>
<organism evidence="1 2">
    <name type="scientific">Candidatus Geothrix odensensis</name>
    <dbReference type="NCBI Taxonomy" id="2954440"/>
    <lineage>
        <taxon>Bacteria</taxon>
        <taxon>Pseudomonadati</taxon>
        <taxon>Acidobacteriota</taxon>
        <taxon>Holophagae</taxon>
        <taxon>Holophagales</taxon>
        <taxon>Holophagaceae</taxon>
        <taxon>Geothrix</taxon>
    </lineage>
</organism>